<sequence>MLWLRCACEKQIRAAAPHRVSAPRLRTSRRITAVGVYLIRAQFLFKARTATVLVRCARRRGHDRLLGPSLRVVSQSLPRPCMPTEQRDLSSHDKANVRHC</sequence>
<proteinExistence type="predicted"/>
<dbReference type="Proteomes" id="UP001500994">
    <property type="component" value="Unassembled WGS sequence"/>
</dbReference>
<evidence type="ECO:0000256" key="1">
    <source>
        <dbReference type="SAM" id="MobiDB-lite"/>
    </source>
</evidence>
<evidence type="ECO:0000313" key="2">
    <source>
        <dbReference type="EMBL" id="GAA2679498.1"/>
    </source>
</evidence>
<feature type="compositionally biased region" description="Basic and acidic residues" evidence="1">
    <location>
        <begin position="85"/>
        <end position="100"/>
    </location>
</feature>
<reference evidence="3" key="1">
    <citation type="journal article" date="2019" name="Int. J. Syst. Evol. Microbiol.">
        <title>The Global Catalogue of Microorganisms (GCM) 10K type strain sequencing project: providing services to taxonomists for standard genome sequencing and annotation.</title>
        <authorList>
            <consortium name="The Broad Institute Genomics Platform"/>
            <consortium name="The Broad Institute Genome Sequencing Center for Infectious Disease"/>
            <person name="Wu L."/>
            <person name="Ma J."/>
        </authorList>
    </citation>
    <scope>NUCLEOTIDE SEQUENCE [LARGE SCALE GENOMIC DNA]</scope>
    <source>
        <strain evidence="3">JCM 16374</strain>
    </source>
</reference>
<keyword evidence="3" id="KW-1185">Reference proteome</keyword>
<evidence type="ECO:0000313" key="3">
    <source>
        <dbReference type="Proteomes" id="UP001500994"/>
    </source>
</evidence>
<accession>A0ABP6F2H6</accession>
<gene>
    <name evidence="2" type="ORF">GCM10009864_59660</name>
</gene>
<protein>
    <recommendedName>
        <fullName evidence="4">Transposase</fullName>
    </recommendedName>
</protein>
<feature type="region of interest" description="Disordered" evidence="1">
    <location>
        <begin position="77"/>
        <end position="100"/>
    </location>
</feature>
<dbReference type="EMBL" id="BAAARK010000024">
    <property type="protein sequence ID" value="GAA2679498.1"/>
    <property type="molecule type" value="Genomic_DNA"/>
</dbReference>
<name>A0ABP6F2H6_9ACTN</name>
<comment type="caution">
    <text evidence="2">The sequence shown here is derived from an EMBL/GenBank/DDBJ whole genome shotgun (WGS) entry which is preliminary data.</text>
</comment>
<organism evidence="2 3">
    <name type="scientific">Streptomyces lunalinharesii</name>
    <dbReference type="NCBI Taxonomy" id="333384"/>
    <lineage>
        <taxon>Bacteria</taxon>
        <taxon>Bacillati</taxon>
        <taxon>Actinomycetota</taxon>
        <taxon>Actinomycetes</taxon>
        <taxon>Kitasatosporales</taxon>
        <taxon>Streptomycetaceae</taxon>
        <taxon>Streptomyces</taxon>
    </lineage>
</organism>
<evidence type="ECO:0008006" key="4">
    <source>
        <dbReference type="Google" id="ProtNLM"/>
    </source>
</evidence>